<evidence type="ECO:0000313" key="8">
    <source>
        <dbReference type="EMBL" id="KZX16543.1"/>
    </source>
</evidence>
<keyword evidence="4" id="KW-0249">Electron transport</keyword>
<accession>A0A166EDU3</accession>
<dbReference type="GO" id="GO:0005506">
    <property type="term" value="F:iron ion binding"/>
    <property type="evidence" value="ECO:0007669"/>
    <property type="project" value="InterPro"/>
</dbReference>
<dbReference type="Pfam" id="PF21349">
    <property type="entry name" value="RUBY_RBDX"/>
    <property type="match status" value="1"/>
</dbReference>
<dbReference type="AlphaFoldDB" id="A0A166EDU3"/>
<dbReference type="PANTHER" id="PTHR43865:SF1">
    <property type="entry name" value="RUBRERYTHRIN-RELATED"/>
    <property type="match status" value="1"/>
</dbReference>
<keyword evidence="2" id="KW-0813">Transport</keyword>
<dbReference type="EC" id="1.11.1.1" evidence="8"/>
<dbReference type="InterPro" id="IPR003251">
    <property type="entry name" value="Rr_diiron-bd_dom"/>
</dbReference>
<evidence type="ECO:0000313" key="9">
    <source>
        <dbReference type="Proteomes" id="UP000077275"/>
    </source>
</evidence>
<dbReference type="SUPFAM" id="SSF47240">
    <property type="entry name" value="Ferritin-like"/>
    <property type="match status" value="1"/>
</dbReference>
<gene>
    <name evidence="8" type="primary">rbr1</name>
    <name evidence="8" type="ORF">MBCUT_07770</name>
</gene>
<feature type="domain" description="Rubredoxin-like" evidence="6">
    <location>
        <begin position="156"/>
        <end position="190"/>
    </location>
</feature>
<dbReference type="EMBL" id="LWMW01000090">
    <property type="protein sequence ID" value="KZX16543.1"/>
    <property type="molecule type" value="Genomic_DNA"/>
</dbReference>
<dbReference type="InterPro" id="IPR048574">
    <property type="entry name" value="RUBY_RBDX"/>
</dbReference>
<dbReference type="Gene3D" id="2.20.28.10">
    <property type="match status" value="1"/>
</dbReference>
<dbReference type="CDD" id="cd01041">
    <property type="entry name" value="Rubrerythrin"/>
    <property type="match status" value="1"/>
</dbReference>
<dbReference type="Proteomes" id="UP000077275">
    <property type="component" value="Unassembled WGS sequence"/>
</dbReference>
<dbReference type="Pfam" id="PF02915">
    <property type="entry name" value="Rubrerythrin"/>
    <property type="match status" value="1"/>
</dbReference>
<dbReference type="SUPFAM" id="SSF57802">
    <property type="entry name" value="Rubredoxin-like"/>
    <property type="match status" value="1"/>
</dbReference>
<evidence type="ECO:0000256" key="3">
    <source>
        <dbReference type="ARBA" id="ARBA00022723"/>
    </source>
</evidence>
<protein>
    <submittedName>
        <fullName evidence="8">Rubrerythrin-1</fullName>
        <ecNumber evidence="8">1.11.1.1</ecNumber>
    </submittedName>
</protein>
<comment type="cofactor">
    <cofactor evidence="1">
        <name>Fe(3+)</name>
        <dbReference type="ChEBI" id="CHEBI:29034"/>
    </cofactor>
</comment>
<dbReference type="OrthoDB" id="45654at2157"/>
<sequence>MVKLMSRTVENLTKAFIGESQARNRYTLYSKQATKDGYPEIAEIFLKTAENEREHAKWLFRLINQIKENDDDIAVEAEASTILGDTATNLKASIAGEHYEASQMYPTFAKIAREEGHDDIADRLEHIGQAEQHHESRYKELLKNVENGTLFSKDKPVTWECMKCGYVSKGEEPPKKCPSCDHPTKYFEILCDLF</sequence>
<keyword evidence="8" id="KW-0575">Peroxidase</keyword>
<dbReference type="PANTHER" id="PTHR43865">
    <property type="entry name" value="RUBRERYTHRIN-RELATED"/>
    <property type="match status" value="1"/>
</dbReference>
<dbReference type="CDD" id="cd00729">
    <property type="entry name" value="rubredoxin_SM"/>
    <property type="match status" value="1"/>
</dbReference>
<dbReference type="PATRIC" id="fig|47311.3.peg.859"/>
<name>A0A166EDU3_9EURY</name>
<evidence type="ECO:0000256" key="4">
    <source>
        <dbReference type="ARBA" id="ARBA00022982"/>
    </source>
</evidence>
<dbReference type="PROSITE" id="PS50903">
    <property type="entry name" value="RUBREDOXIN_LIKE"/>
    <property type="match status" value="1"/>
</dbReference>
<proteinExistence type="predicted"/>
<dbReference type="Gene3D" id="1.20.1260.10">
    <property type="match status" value="1"/>
</dbReference>
<feature type="domain" description="Ferritin-like diiron" evidence="7">
    <location>
        <begin position="2"/>
        <end position="149"/>
    </location>
</feature>
<dbReference type="RefSeq" id="WP_211263767.1">
    <property type="nucleotide sequence ID" value="NZ_LWMW01000090.1"/>
</dbReference>
<dbReference type="InterPro" id="IPR024934">
    <property type="entry name" value="Rubredoxin-like_dom"/>
</dbReference>
<evidence type="ECO:0000256" key="1">
    <source>
        <dbReference type="ARBA" id="ARBA00001965"/>
    </source>
</evidence>
<evidence type="ECO:0000259" key="7">
    <source>
        <dbReference type="PROSITE" id="PS50905"/>
    </source>
</evidence>
<dbReference type="GO" id="GO:0016692">
    <property type="term" value="F:NADH peroxidase activity"/>
    <property type="evidence" value="ECO:0007669"/>
    <property type="project" value="UniProtKB-EC"/>
</dbReference>
<dbReference type="InterPro" id="IPR052364">
    <property type="entry name" value="Rubrerythrin"/>
</dbReference>
<dbReference type="InterPro" id="IPR012347">
    <property type="entry name" value="Ferritin-like"/>
</dbReference>
<organism evidence="8 9">
    <name type="scientific">Methanobrevibacter cuticularis</name>
    <dbReference type="NCBI Taxonomy" id="47311"/>
    <lineage>
        <taxon>Archaea</taxon>
        <taxon>Methanobacteriati</taxon>
        <taxon>Methanobacteriota</taxon>
        <taxon>Methanomada group</taxon>
        <taxon>Methanobacteria</taxon>
        <taxon>Methanobacteriales</taxon>
        <taxon>Methanobacteriaceae</taxon>
        <taxon>Methanobrevibacter</taxon>
    </lineage>
</organism>
<dbReference type="STRING" id="47311.MBCUT_07770"/>
<reference evidence="8 9" key="1">
    <citation type="submission" date="2016-04" db="EMBL/GenBank/DDBJ databases">
        <title>Genome sequence of Methanobrevibacter cuticularis DSM 11139.</title>
        <authorList>
            <person name="Poehlein A."/>
            <person name="Seedorf H."/>
            <person name="Daniel R."/>
        </authorList>
    </citation>
    <scope>NUCLEOTIDE SEQUENCE [LARGE SCALE GENOMIC DNA]</scope>
    <source>
        <strain evidence="8 9">DSM 11139</strain>
    </source>
</reference>
<keyword evidence="3" id="KW-0479">Metal-binding</keyword>
<dbReference type="NCBIfam" id="NF045767">
    <property type="entry name" value="RuberyRbr"/>
    <property type="match status" value="1"/>
</dbReference>
<evidence type="ECO:0000259" key="6">
    <source>
        <dbReference type="PROSITE" id="PS50903"/>
    </source>
</evidence>
<evidence type="ECO:0000256" key="5">
    <source>
        <dbReference type="ARBA" id="ARBA00023004"/>
    </source>
</evidence>
<keyword evidence="9" id="KW-1185">Reference proteome</keyword>
<dbReference type="PROSITE" id="PS50905">
    <property type="entry name" value="FERRITIN_LIKE"/>
    <property type="match status" value="1"/>
</dbReference>
<keyword evidence="5" id="KW-0408">Iron</keyword>
<dbReference type="InterPro" id="IPR009078">
    <property type="entry name" value="Ferritin-like_SF"/>
</dbReference>
<evidence type="ECO:0000256" key="2">
    <source>
        <dbReference type="ARBA" id="ARBA00022448"/>
    </source>
</evidence>
<keyword evidence="8" id="KW-0560">Oxidoreductase</keyword>
<dbReference type="InterPro" id="IPR009040">
    <property type="entry name" value="Ferritin-like_diiron"/>
</dbReference>
<comment type="caution">
    <text evidence="8">The sequence shown here is derived from an EMBL/GenBank/DDBJ whole genome shotgun (WGS) entry which is preliminary data.</text>
</comment>